<keyword evidence="11" id="KW-1185">Reference proteome</keyword>
<evidence type="ECO:0000256" key="6">
    <source>
        <dbReference type="PIRSR" id="PIRSR000349-1"/>
    </source>
</evidence>
<gene>
    <name evidence="10" type="ORF">SPPG_06441</name>
</gene>
<dbReference type="GO" id="GO:0004784">
    <property type="term" value="F:superoxide dismutase activity"/>
    <property type="evidence" value="ECO:0007669"/>
    <property type="project" value="UniProtKB-EC"/>
</dbReference>
<evidence type="ECO:0000313" key="10">
    <source>
        <dbReference type="EMBL" id="KNC98022.1"/>
    </source>
</evidence>
<dbReference type="SUPFAM" id="SSF46609">
    <property type="entry name" value="Fe,Mn superoxide dismutase (SOD), N-terminal domain"/>
    <property type="match status" value="1"/>
</dbReference>
<protein>
    <recommendedName>
        <fullName evidence="2">superoxide dismutase</fullName>
        <ecNumber evidence="2">1.15.1.1</ecNumber>
    </recommendedName>
</protein>
<accession>A0A0L0HA13</accession>
<evidence type="ECO:0000259" key="8">
    <source>
        <dbReference type="Pfam" id="PF00081"/>
    </source>
</evidence>
<dbReference type="Pfam" id="PF02777">
    <property type="entry name" value="Sod_Fe_C"/>
    <property type="match status" value="1"/>
</dbReference>
<feature type="domain" description="Manganese/iron superoxide dismutase C-terminal" evidence="9">
    <location>
        <begin position="145"/>
        <end position="250"/>
    </location>
</feature>
<dbReference type="PRINTS" id="PR01703">
    <property type="entry name" value="MNSODISMTASE"/>
</dbReference>
<feature type="binding site" evidence="6">
    <location>
        <position position="49"/>
    </location>
    <ligand>
        <name>Mn(2+)</name>
        <dbReference type="ChEBI" id="CHEBI:29035"/>
    </ligand>
</feature>
<dbReference type="OMA" id="GSYEGWK"/>
<dbReference type="EMBL" id="KQ257461">
    <property type="protein sequence ID" value="KNC98022.1"/>
    <property type="molecule type" value="Genomic_DNA"/>
</dbReference>
<organism evidence="10 11">
    <name type="scientific">Spizellomyces punctatus (strain DAOM BR117)</name>
    <dbReference type="NCBI Taxonomy" id="645134"/>
    <lineage>
        <taxon>Eukaryota</taxon>
        <taxon>Fungi</taxon>
        <taxon>Fungi incertae sedis</taxon>
        <taxon>Chytridiomycota</taxon>
        <taxon>Chytridiomycota incertae sedis</taxon>
        <taxon>Chytridiomycetes</taxon>
        <taxon>Spizellomycetales</taxon>
        <taxon>Spizellomycetaceae</taxon>
        <taxon>Spizellomyces</taxon>
    </lineage>
</organism>
<feature type="signal peptide" evidence="7">
    <location>
        <begin position="1"/>
        <end position="19"/>
    </location>
</feature>
<dbReference type="InterPro" id="IPR019831">
    <property type="entry name" value="Mn/Fe_SOD_N"/>
</dbReference>
<evidence type="ECO:0000259" key="9">
    <source>
        <dbReference type="Pfam" id="PF02777"/>
    </source>
</evidence>
<dbReference type="PROSITE" id="PS00088">
    <property type="entry name" value="SOD_MN"/>
    <property type="match status" value="1"/>
</dbReference>
<dbReference type="EC" id="1.15.1.1" evidence="2"/>
<evidence type="ECO:0000256" key="5">
    <source>
        <dbReference type="ARBA" id="ARBA00037226"/>
    </source>
</evidence>
<name>A0A0L0HA13_SPIPD</name>
<evidence type="ECO:0000256" key="3">
    <source>
        <dbReference type="ARBA" id="ARBA00022723"/>
    </source>
</evidence>
<dbReference type="PANTHER" id="PTHR43595">
    <property type="entry name" value="37S RIBOSOMAL PROTEIN S26, MITOCHONDRIAL"/>
    <property type="match status" value="1"/>
</dbReference>
<dbReference type="PANTHER" id="PTHR43595:SF2">
    <property type="entry name" value="SMALL RIBOSOMAL SUBUNIT PROTEIN MS42"/>
    <property type="match status" value="1"/>
</dbReference>
<dbReference type="InterPro" id="IPR019833">
    <property type="entry name" value="Mn/Fe_SOD_BS"/>
</dbReference>
<dbReference type="STRING" id="645134.A0A0L0HA13"/>
<dbReference type="VEuPathDB" id="FungiDB:SPPG_06441"/>
<proteinExistence type="inferred from homology"/>
<dbReference type="RefSeq" id="XP_016606062.1">
    <property type="nucleotide sequence ID" value="XM_016754646.1"/>
</dbReference>
<dbReference type="PIRSF" id="PIRSF000349">
    <property type="entry name" value="SODismutase"/>
    <property type="match status" value="1"/>
</dbReference>
<dbReference type="eggNOG" id="KOG0876">
    <property type="taxonomic scope" value="Eukaryota"/>
</dbReference>
<dbReference type="Proteomes" id="UP000053201">
    <property type="component" value="Unassembled WGS sequence"/>
</dbReference>
<dbReference type="InterPro" id="IPR001189">
    <property type="entry name" value="Mn/Fe_SOD"/>
</dbReference>
<evidence type="ECO:0000256" key="7">
    <source>
        <dbReference type="SAM" id="SignalP"/>
    </source>
</evidence>
<feature type="binding site" evidence="6">
    <location>
        <position position="221"/>
    </location>
    <ligand>
        <name>Mn(2+)</name>
        <dbReference type="ChEBI" id="CHEBI:29035"/>
    </ligand>
</feature>
<dbReference type="Gene3D" id="1.10.287.990">
    <property type="entry name" value="Fe,Mn superoxide dismutase (SOD) domain"/>
    <property type="match status" value="1"/>
</dbReference>
<dbReference type="InterPro" id="IPR036314">
    <property type="entry name" value="SOD_C_sf"/>
</dbReference>
<evidence type="ECO:0000313" key="11">
    <source>
        <dbReference type="Proteomes" id="UP000053201"/>
    </source>
</evidence>
<dbReference type="GeneID" id="27689742"/>
<dbReference type="GO" id="GO:0046872">
    <property type="term" value="F:metal ion binding"/>
    <property type="evidence" value="ECO:0007669"/>
    <property type="project" value="UniProtKB-KW"/>
</dbReference>
<dbReference type="InterPro" id="IPR036324">
    <property type="entry name" value="Mn/Fe_SOD_N_sf"/>
</dbReference>
<dbReference type="InterPro" id="IPR019832">
    <property type="entry name" value="Mn/Fe_SOD_C"/>
</dbReference>
<comment type="function">
    <text evidence="5">Component of the mitochondrial ribosome (mitoribosome), a dedicated translation machinery responsible for the synthesis of mitochondrial genome-encoded proteins, including at least some of the essential transmembrane subunits of the mitochondrial respiratory chain. The mitoribosomes are attached to the mitochondrial inner membrane and translation products are cotranslationally integrated into the membrane.</text>
</comment>
<feature type="binding site" evidence="6">
    <location>
        <position position="217"/>
    </location>
    <ligand>
        <name>Mn(2+)</name>
        <dbReference type="ChEBI" id="CHEBI:29035"/>
    </ligand>
</feature>
<keyword evidence="7" id="KW-0732">Signal</keyword>
<feature type="chain" id="PRO_5005539945" description="superoxide dismutase" evidence="7">
    <location>
        <begin position="20"/>
        <end position="267"/>
    </location>
</feature>
<comment type="similarity">
    <text evidence="1">Belongs to the iron/manganese superoxide dismutase family.</text>
</comment>
<feature type="binding site" evidence="6">
    <location>
        <position position="122"/>
    </location>
    <ligand>
        <name>Mn(2+)</name>
        <dbReference type="ChEBI" id="CHEBI:29035"/>
    </ligand>
</feature>
<dbReference type="InParanoid" id="A0A0L0HA13"/>
<evidence type="ECO:0000256" key="2">
    <source>
        <dbReference type="ARBA" id="ARBA00012682"/>
    </source>
</evidence>
<keyword evidence="4" id="KW-0560">Oxidoreductase</keyword>
<dbReference type="GO" id="GO:0005737">
    <property type="term" value="C:cytoplasm"/>
    <property type="evidence" value="ECO:0007669"/>
    <property type="project" value="TreeGrafter"/>
</dbReference>
<feature type="domain" description="Manganese/iron superoxide dismutase N-terminal" evidence="8">
    <location>
        <begin position="24"/>
        <end position="130"/>
    </location>
</feature>
<sequence>MMNALHCILFYVLVAPVLATTAPQYDLPPLPYPHDALEPHLDAETMLIHHDRHHRAYTNNLNAALAKLDSEGALKDEGEITVEALLNRLALEEAGDVERARWWGDESIRKDIRNNGGGYVNHKIYFANLAPNPLSENRQPSPGSSFSVAIHTQYHTISNFTQLFTNAALSVFGSGWVFLCYVPDTNEVDIIVTKDQDVPQFAPGYEGRNMTVVLALDIWEHAYYLKYRNQRKDYISAWWQVVNWTDVERRFDSGVGVKSIPGGRDEL</sequence>
<dbReference type="SUPFAM" id="SSF54719">
    <property type="entry name" value="Fe,Mn superoxide dismutase (SOD), C-terminal domain"/>
    <property type="match status" value="1"/>
</dbReference>
<dbReference type="AlphaFoldDB" id="A0A0L0HA13"/>
<evidence type="ECO:0000256" key="1">
    <source>
        <dbReference type="ARBA" id="ARBA00008714"/>
    </source>
</evidence>
<dbReference type="OrthoDB" id="2103506at2759"/>
<dbReference type="Gene3D" id="3.55.40.20">
    <property type="entry name" value="Iron/manganese superoxide dismutase, C-terminal domain"/>
    <property type="match status" value="1"/>
</dbReference>
<evidence type="ECO:0000256" key="4">
    <source>
        <dbReference type="ARBA" id="ARBA00023002"/>
    </source>
</evidence>
<reference evidence="10 11" key="1">
    <citation type="submission" date="2009-08" db="EMBL/GenBank/DDBJ databases">
        <title>The Genome Sequence of Spizellomyces punctatus strain DAOM BR117.</title>
        <authorList>
            <consortium name="The Broad Institute Genome Sequencing Platform"/>
            <person name="Russ C."/>
            <person name="Cuomo C."/>
            <person name="Shea T."/>
            <person name="Young S.K."/>
            <person name="Zeng Q."/>
            <person name="Koehrsen M."/>
            <person name="Haas B."/>
            <person name="Borodovsky M."/>
            <person name="Guigo R."/>
            <person name="Alvarado L."/>
            <person name="Berlin A."/>
            <person name="Bochicchio J."/>
            <person name="Borenstein D."/>
            <person name="Chapman S."/>
            <person name="Chen Z."/>
            <person name="Engels R."/>
            <person name="Freedman E."/>
            <person name="Gellesch M."/>
            <person name="Goldberg J."/>
            <person name="Griggs A."/>
            <person name="Gujja S."/>
            <person name="Heiman D."/>
            <person name="Hepburn T."/>
            <person name="Howarth C."/>
            <person name="Jen D."/>
            <person name="Larson L."/>
            <person name="Lewis B."/>
            <person name="Mehta T."/>
            <person name="Park D."/>
            <person name="Pearson M."/>
            <person name="Roberts A."/>
            <person name="Saif S."/>
            <person name="Shenoy N."/>
            <person name="Sisk P."/>
            <person name="Stolte C."/>
            <person name="Sykes S."/>
            <person name="Thomson T."/>
            <person name="Walk T."/>
            <person name="White J."/>
            <person name="Yandava C."/>
            <person name="Burger G."/>
            <person name="Gray M.W."/>
            <person name="Holland P.W.H."/>
            <person name="King N."/>
            <person name="Lang F.B.F."/>
            <person name="Roger A.J."/>
            <person name="Ruiz-Trillo I."/>
            <person name="Lander E."/>
            <person name="Nusbaum C."/>
        </authorList>
    </citation>
    <scope>NUCLEOTIDE SEQUENCE [LARGE SCALE GENOMIC DNA]</scope>
    <source>
        <strain evidence="10 11">DAOM BR117</strain>
    </source>
</reference>
<keyword evidence="3 6" id="KW-0479">Metal-binding</keyword>
<dbReference type="Pfam" id="PF00081">
    <property type="entry name" value="Sod_Fe_N"/>
    <property type="match status" value="1"/>
</dbReference>